<gene>
    <name evidence="1" type="ORF">CB5_LOCUS17320</name>
</gene>
<dbReference type="AlphaFoldDB" id="A0A6V7PTE4"/>
<protein>
    <submittedName>
        <fullName evidence="1">Uncharacterized protein</fullName>
    </submittedName>
</protein>
<organism evidence="1">
    <name type="scientific">Ananas comosus var. bracteatus</name>
    <name type="common">red pineapple</name>
    <dbReference type="NCBI Taxonomy" id="296719"/>
    <lineage>
        <taxon>Eukaryota</taxon>
        <taxon>Viridiplantae</taxon>
        <taxon>Streptophyta</taxon>
        <taxon>Embryophyta</taxon>
        <taxon>Tracheophyta</taxon>
        <taxon>Spermatophyta</taxon>
        <taxon>Magnoliopsida</taxon>
        <taxon>Liliopsida</taxon>
        <taxon>Poales</taxon>
        <taxon>Bromeliaceae</taxon>
        <taxon>Bromelioideae</taxon>
        <taxon>Ananas</taxon>
    </lineage>
</organism>
<proteinExistence type="predicted"/>
<evidence type="ECO:0000313" key="1">
    <source>
        <dbReference type="EMBL" id="CAD1834109.1"/>
    </source>
</evidence>
<name>A0A6V7PTE4_ANACO</name>
<reference evidence="1" key="1">
    <citation type="submission" date="2020-07" db="EMBL/GenBank/DDBJ databases">
        <authorList>
            <person name="Lin J."/>
        </authorList>
    </citation>
    <scope>NUCLEOTIDE SEQUENCE</scope>
</reference>
<accession>A0A6V7PTE4</accession>
<sequence>MGVINFMAADLLMNKTRVISVVGAQDGQLLHELRGGDSLDRRIRRRGVLLPQVGYQTVRVLLVERNNECTCMVLNYSSDSKYIRAIPAFDLQVFIMHNWI</sequence>
<dbReference type="EMBL" id="LR862152">
    <property type="protein sequence ID" value="CAD1834109.1"/>
    <property type="molecule type" value="Genomic_DNA"/>
</dbReference>